<gene>
    <name evidence="2" type="ORF">PHYPSEUDO_001180</name>
</gene>
<feature type="region of interest" description="Disordered" evidence="1">
    <location>
        <begin position="603"/>
        <end position="639"/>
    </location>
</feature>
<comment type="caution">
    <text evidence="2">The sequence shown here is derived from an EMBL/GenBank/DDBJ whole genome shotgun (WGS) entry which is preliminary data.</text>
</comment>
<feature type="compositionally biased region" description="Polar residues" evidence="1">
    <location>
        <begin position="247"/>
        <end position="263"/>
    </location>
</feature>
<feature type="compositionally biased region" description="Low complexity" evidence="1">
    <location>
        <begin position="56"/>
        <end position="69"/>
    </location>
</feature>
<feature type="region of interest" description="Disordered" evidence="1">
    <location>
        <begin position="734"/>
        <end position="855"/>
    </location>
</feature>
<accession>A0A8T1V7A1</accession>
<feature type="compositionally biased region" description="Basic and acidic residues" evidence="1">
    <location>
        <begin position="537"/>
        <end position="552"/>
    </location>
</feature>
<organism evidence="2 3">
    <name type="scientific">Phytophthora pseudosyringae</name>
    <dbReference type="NCBI Taxonomy" id="221518"/>
    <lineage>
        <taxon>Eukaryota</taxon>
        <taxon>Sar</taxon>
        <taxon>Stramenopiles</taxon>
        <taxon>Oomycota</taxon>
        <taxon>Peronosporomycetes</taxon>
        <taxon>Peronosporales</taxon>
        <taxon>Peronosporaceae</taxon>
        <taxon>Phytophthora</taxon>
    </lineage>
</organism>
<feature type="compositionally biased region" description="Acidic residues" evidence="1">
    <location>
        <begin position="765"/>
        <end position="778"/>
    </location>
</feature>
<feature type="region of interest" description="Disordered" evidence="1">
    <location>
        <begin position="1"/>
        <end position="211"/>
    </location>
</feature>
<sequence length="884" mass="99007">MFLELSFDSRVGDKDVSASKAARSWTDDHEDKHEMSLDELISDFQRSASSLRPKLDQSSASGSDASPLPLASPPKHSKAKQSGGKASWGLASRPRAVKPEPAKRKWVRSTAKNVERDDSSDDEATVSPMPRLERVLRNRPSLLANKRHTTTPASRSKPAPTLRRRREVKSPVPSSPSLTPPSLSPLTSSSSLSVSEDIATPVTPDEDSIDAWIGKDIRDLNNLISSASRRKANSAARSPTKDEISNVIRQNTRFGRAASSSLRLSVPRVKPRSKVPESPPPPPPPEDDEEDEEDSFAEEIRKLRESRRLNANAPEQEATKEDEESEASETCVVAALQVRNATNAIHELLLEALKPFEDRQREEEKATALDEEQAGGDAVTAELQAATQTIVSQLDLAFADMTERRKADLKAEADAAAAAKEVERKQKKEAEDKKKTDEKEAKQREMEMLRLIPMQGKLLTCSADIEKVLTQLESVDAGALSAVDAEINALRSHTQRKLHEIEARMSAAASNTGQEDRRDGISWRTVDWVHDNVEIDHVAPSERSDSERRQVPEDVAPGANASAESEEPFKEVLQRQVLEKLDLTMLQLKHVLAFDTKEAADAKEKELQEKEEQDRQQAQQKREDEREELEREDAANARQRVMGLTSVDEVEGWVEEGHHLHGHDSSLKHLMTLLKNCESSQNEQKNFSYLGEVASNQEEVLRQFDRLTSAAAAPALAEDSDEEVVSERNACIRSSARRQKDATRVTTPIHRKPQWIEAASCSSDSEGDASDSDSDDDPPSVWVDQRRPKRHEYRRSQAPLRFPVPRDRVSSSHHRHMDKYSDTRKRRDVRFSSQSKSQRSRRGASQHQEEVDRTIQALQAERRQKATWIRSRLCSPAAGHRPAY</sequence>
<dbReference type="EMBL" id="JAGDFM010001160">
    <property type="protein sequence ID" value="KAG7375454.1"/>
    <property type="molecule type" value="Genomic_DNA"/>
</dbReference>
<feature type="compositionally biased region" description="Basic and acidic residues" evidence="1">
    <location>
        <begin position="603"/>
        <end position="635"/>
    </location>
</feature>
<reference evidence="2" key="1">
    <citation type="submission" date="2021-02" db="EMBL/GenBank/DDBJ databases">
        <authorList>
            <person name="Palmer J.M."/>
        </authorList>
    </citation>
    <scope>NUCLEOTIDE SEQUENCE</scope>
    <source>
        <strain evidence="2">SCRP734</strain>
    </source>
</reference>
<feature type="region of interest" description="Disordered" evidence="1">
    <location>
        <begin position="358"/>
        <end position="381"/>
    </location>
</feature>
<keyword evidence="3" id="KW-1185">Reference proteome</keyword>
<feature type="region of interest" description="Disordered" evidence="1">
    <location>
        <begin position="407"/>
        <end position="442"/>
    </location>
</feature>
<feature type="compositionally biased region" description="Basic and acidic residues" evidence="1">
    <location>
        <begin position="298"/>
        <end position="308"/>
    </location>
</feature>
<feature type="region of interest" description="Disordered" evidence="1">
    <location>
        <begin position="225"/>
        <end position="329"/>
    </location>
</feature>
<proteinExistence type="predicted"/>
<name>A0A8T1V7A1_9STRA</name>
<dbReference type="Proteomes" id="UP000694044">
    <property type="component" value="Unassembled WGS sequence"/>
</dbReference>
<feature type="compositionally biased region" description="Basic and acidic residues" evidence="1">
    <location>
        <begin position="358"/>
        <end position="368"/>
    </location>
</feature>
<dbReference type="AlphaFoldDB" id="A0A8T1V7A1"/>
<feature type="compositionally biased region" description="Basic and acidic residues" evidence="1">
    <location>
        <begin position="420"/>
        <end position="442"/>
    </location>
</feature>
<evidence type="ECO:0000313" key="2">
    <source>
        <dbReference type="EMBL" id="KAG7375454.1"/>
    </source>
</evidence>
<feature type="compositionally biased region" description="Basic and acidic residues" evidence="1">
    <location>
        <begin position="25"/>
        <end position="36"/>
    </location>
</feature>
<evidence type="ECO:0000256" key="1">
    <source>
        <dbReference type="SAM" id="MobiDB-lite"/>
    </source>
</evidence>
<evidence type="ECO:0000313" key="3">
    <source>
        <dbReference type="Proteomes" id="UP000694044"/>
    </source>
</evidence>
<feature type="region of interest" description="Disordered" evidence="1">
    <location>
        <begin position="537"/>
        <end position="569"/>
    </location>
</feature>
<feature type="compositionally biased region" description="Acidic residues" evidence="1">
    <location>
        <begin position="285"/>
        <end position="297"/>
    </location>
</feature>
<protein>
    <submittedName>
        <fullName evidence="2">Uncharacterized protein</fullName>
    </submittedName>
</protein>
<feature type="compositionally biased region" description="Low complexity" evidence="1">
    <location>
        <begin position="184"/>
        <end position="195"/>
    </location>
</feature>
<dbReference type="OrthoDB" id="128707at2759"/>